<dbReference type="EMBL" id="CP013970">
    <property type="protein sequence ID" value="AXF76808.1"/>
    <property type="molecule type" value="Genomic_DNA"/>
</dbReference>
<evidence type="ECO:0000313" key="1">
    <source>
        <dbReference type="EMBL" id="AXF76808.1"/>
    </source>
</evidence>
<sequence length="85" mass="9670">MHSTNPAARAFQHRMCQGINLHLAAGKALDLSEYPFKFEATNEEHTQSTIVQWLQNMLTKTCNINPRKFLNASLEHCGATLKFPR</sequence>
<proteinExistence type="predicted"/>
<accession>A0A345CTP1</accession>
<dbReference type="RefSeq" id="WP_051124334.1">
    <property type="nucleotide sequence ID" value="NZ_CP089940.1"/>
</dbReference>
<dbReference type="Proteomes" id="UP000264980">
    <property type="component" value="Chromosome"/>
</dbReference>
<organism evidence="1 2">
    <name type="scientific">Erwinia tracheiphila</name>
    <dbReference type="NCBI Taxonomy" id="65700"/>
    <lineage>
        <taxon>Bacteria</taxon>
        <taxon>Pseudomonadati</taxon>
        <taxon>Pseudomonadota</taxon>
        <taxon>Gammaproteobacteria</taxon>
        <taxon>Enterobacterales</taxon>
        <taxon>Erwiniaceae</taxon>
        <taxon>Erwinia</taxon>
    </lineage>
</organism>
<gene>
    <name evidence="1" type="ORF">AV903_13390</name>
</gene>
<reference evidence="1 2" key="1">
    <citation type="submission" date="2016-01" db="EMBL/GenBank/DDBJ databases">
        <authorList>
            <person name="Oliw E.H."/>
        </authorList>
    </citation>
    <scope>NUCLEOTIDE SEQUENCE [LARGE SCALE GENOMIC DNA]</scope>
    <source>
        <strain evidence="1 2">MDcuke</strain>
    </source>
</reference>
<dbReference type="AlphaFoldDB" id="A0A345CTP1"/>
<name>A0A345CTP1_9GAMM</name>
<evidence type="ECO:0000313" key="2">
    <source>
        <dbReference type="Proteomes" id="UP000264980"/>
    </source>
</evidence>
<protein>
    <submittedName>
        <fullName evidence="1">Uncharacterized protein</fullName>
    </submittedName>
</protein>